<feature type="domain" description="No apical meristem-associated C-terminal" evidence="2">
    <location>
        <begin position="252"/>
        <end position="393"/>
    </location>
</feature>
<dbReference type="PANTHER" id="PTHR45023">
    <property type="match status" value="1"/>
</dbReference>
<sequence>MEPSEGSFSRLFATDPRNQRADNTSLQHMPNFTPNTFNQNQFSTPPAPFNNSHYPQHSQSTHAMHSLNPFGGVGNLQQYAQFSPSYQGFQPLPNFDFPGGMFVGSAGGASSHGSDSATPQSQIREPQKDEDKEDSSASSPDEGRRTVRINYNEDENKRLVSLWIKHSVDPIRGTDHSREAYWNKIVEAYNSGQPEGARRRSKGQLKGHWGRINAACTKFNGVYGRMTYCSGESDDMLMEKARATYKRENKQKPFTLEYVWKILRKQPKWYRTLPGMDCSEKNKRIKVDESGAYTSSSNQDTEEGETFQEVRLEGQKKAKARMKGKGKGKAIAQSPLGSQPDEDMVLFHDAMLKRASALEKIAEASKEQVRMDKVKNYMQQLDKDTSNMSPAILKLHEQLLENLAKELFPSSDN</sequence>
<gene>
    <name evidence="3" type="ORF">NCGR_LOCUS27645</name>
</gene>
<dbReference type="PANTHER" id="PTHR45023:SF15">
    <property type="entry name" value="OS07G0575233 PROTEIN"/>
    <property type="match status" value="1"/>
</dbReference>
<evidence type="ECO:0000256" key="1">
    <source>
        <dbReference type="SAM" id="MobiDB-lite"/>
    </source>
</evidence>
<dbReference type="Pfam" id="PF14303">
    <property type="entry name" value="NAM-associated"/>
    <property type="match status" value="1"/>
</dbReference>
<accession>A0A811PLI1</accession>
<dbReference type="Proteomes" id="UP000604825">
    <property type="component" value="Unassembled WGS sequence"/>
</dbReference>
<dbReference type="EMBL" id="CAJGYO010000007">
    <property type="protein sequence ID" value="CAD6242060.1"/>
    <property type="molecule type" value="Genomic_DNA"/>
</dbReference>
<feature type="compositionally biased region" description="Polar residues" evidence="1">
    <location>
        <begin position="49"/>
        <end position="63"/>
    </location>
</feature>
<feature type="compositionally biased region" description="Low complexity" evidence="1">
    <location>
        <begin position="30"/>
        <end position="42"/>
    </location>
</feature>
<dbReference type="InterPro" id="IPR029466">
    <property type="entry name" value="NAM-associated_C"/>
</dbReference>
<organism evidence="3 4">
    <name type="scientific">Miscanthus lutarioriparius</name>
    <dbReference type="NCBI Taxonomy" id="422564"/>
    <lineage>
        <taxon>Eukaryota</taxon>
        <taxon>Viridiplantae</taxon>
        <taxon>Streptophyta</taxon>
        <taxon>Embryophyta</taxon>
        <taxon>Tracheophyta</taxon>
        <taxon>Spermatophyta</taxon>
        <taxon>Magnoliopsida</taxon>
        <taxon>Liliopsida</taxon>
        <taxon>Poales</taxon>
        <taxon>Poaceae</taxon>
        <taxon>PACMAD clade</taxon>
        <taxon>Panicoideae</taxon>
        <taxon>Andropogonodae</taxon>
        <taxon>Andropogoneae</taxon>
        <taxon>Saccharinae</taxon>
        <taxon>Miscanthus</taxon>
    </lineage>
</organism>
<evidence type="ECO:0000313" key="4">
    <source>
        <dbReference type="Proteomes" id="UP000604825"/>
    </source>
</evidence>
<feature type="region of interest" description="Disordered" evidence="1">
    <location>
        <begin position="1"/>
        <end position="63"/>
    </location>
</feature>
<feature type="region of interest" description="Disordered" evidence="1">
    <location>
        <begin position="106"/>
        <end position="148"/>
    </location>
</feature>
<evidence type="ECO:0000313" key="3">
    <source>
        <dbReference type="EMBL" id="CAD6242060.1"/>
    </source>
</evidence>
<protein>
    <recommendedName>
        <fullName evidence="2">No apical meristem-associated C-terminal domain-containing protein</fullName>
    </recommendedName>
</protein>
<feature type="compositionally biased region" description="Low complexity" evidence="1">
    <location>
        <begin position="108"/>
        <end position="117"/>
    </location>
</feature>
<proteinExistence type="predicted"/>
<dbReference type="OrthoDB" id="693833at2759"/>
<feature type="region of interest" description="Disordered" evidence="1">
    <location>
        <begin position="316"/>
        <end position="338"/>
    </location>
</feature>
<keyword evidence="4" id="KW-1185">Reference proteome</keyword>
<name>A0A811PLI1_9POAL</name>
<comment type="caution">
    <text evidence="3">The sequence shown here is derived from an EMBL/GenBank/DDBJ whole genome shotgun (WGS) entry which is preliminary data.</text>
</comment>
<evidence type="ECO:0000259" key="2">
    <source>
        <dbReference type="Pfam" id="PF14303"/>
    </source>
</evidence>
<dbReference type="AlphaFoldDB" id="A0A811PLI1"/>
<feature type="compositionally biased region" description="Basic residues" evidence="1">
    <location>
        <begin position="317"/>
        <end position="328"/>
    </location>
</feature>
<reference evidence="3" key="1">
    <citation type="submission" date="2020-10" db="EMBL/GenBank/DDBJ databases">
        <authorList>
            <person name="Han B."/>
            <person name="Lu T."/>
            <person name="Zhao Q."/>
            <person name="Huang X."/>
            <person name="Zhao Y."/>
        </authorList>
    </citation>
    <scope>NUCLEOTIDE SEQUENCE</scope>
</reference>